<feature type="compositionally biased region" description="Polar residues" evidence="1">
    <location>
        <begin position="275"/>
        <end position="293"/>
    </location>
</feature>
<feature type="region of interest" description="Disordered" evidence="1">
    <location>
        <begin position="36"/>
        <end position="293"/>
    </location>
</feature>
<name>A0A8K0XJH4_9AGAR</name>
<accession>A0A8K0XJH4</accession>
<dbReference type="AlphaFoldDB" id="A0A8K0XJH4"/>
<dbReference type="EMBL" id="JAEVFJ010000072">
    <property type="protein sequence ID" value="KAH8074201.1"/>
    <property type="molecule type" value="Genomic_DNA"/>
</dbReference>
<feature type="compositionally biased region" description="Basic and acidic residues" evidence="1">
    <location>
        <begin position="211"/>
        <end position="236"/>
    </location>
</feature>
<proteinExistence type="predicted"/>
<feature type="compositionally biased region" description="Low complexity" evidence="1">
    <location>
        <begin position="252"/>
        <end position="265"/>
    </location>
</feature>
<evidence type="ECO:0000256" key="1">
    <source>
        <dbReference type="SAM" id="MobiDB-lite"/>
    </source>
</evidence>
<feature type="compositionally biased region" description="Basic residues" evidence="1">
    <location>
        <begin position="73"/>
        <end position="84"/>
    </location>
</feature>
<feature type="compositionally biased region" description="Basic residues" evidence="1">
    <location>
        <begin position="201"/>
        <end position="210"/>
    </location>
</feature>
<feature type="compositionally biased region" description="Polar residues" evidence="1">
    <location>
        <begin position="181"/>
        <end position="194"/>
    </location>
</feature>
<sequence length="293" mass="31574">MATGLTWGPCHSLPSFVPLSSRLVVVGVGDGVVGHQNPPTSSCSSSPSTARTPAPAVPLVCKTTPRGNVVQRPRFRPPRRRRHPPTPSAVAQDPPPPSPRPARRHRGETRSNDRVSDNDDDGRAKGRSRRGRGTIPSEDPRTRRPLGVQDDAEGKRGPTTAFPTSKTTTAPSNAIRGRSRPATTIPSACKTTPRGNAVQRPRFRQRRRRKGQGEEQKGGETKSTDFVSEHSEDPRTRRPLGVQDDAEGKRGPTTVFPTSKTTTAPSNAIRGRSRPATTVPSACKTTPRGNVVQ</sequence>
<keyword evidence="3" id="KW-1185">Reference proteome</keyword>
<feature type="compositionally biased region" description="Basic and acidic residues" evidence="1">
    <location>
        <begin position="108"/>
        <end position="124"/>
    </location>
</feature>
<feature type="compositionally biased region" description="Low complexity" evidence="1">
    <location>
        <begin position="158"/>
        <end position="172"/>
    </location>
</feature>
<dbReference type="Proteomes" id="UP000813824">
    <property type="component" value="Unassembled WGS sequence"/>
</dbReference>
<organism evidence="2 3">
    <name type="scientific">Cristinia sonorae</name>
    <dbReference type="NCBI Taxonomy" id="1940300"/>
    <lineage>
        <taxon>Eukaryota</taxon>
        <taxon>Fungi</taxon>
        <taxon>Dikarya</taxon>
        <taxon>Basidiomycota</taxon>
        <taxon>Agaricomycotina</taxon>
        <taxon>Agaricomycetes</taxon>
        <taxon>Agaricomycetidae</taxon>
        <taxon>Agaricales</taxon>
        <taxon>Pleurotineae</taxon>
        <taxon>Stephanosporaceae</taxon>
        <taxon>Cristinia</taxon>
    </lineage>
</organism>
<comment type="caution">
    <text evidence="2">The sequence shown here is derived from an EMBL/GenBank/DDBJ whole genome shotgun (WGS) entry which is preliminary data.</text>
</comment>
<feature type="compositionally biased region" description="Low complexity" evidence="1">
    <location>
        <begin position="38"/>
        <end position="58"/>
    </location>
</feature>
<gene>
    <name evidence="2" type="ORF">BXZ70DRAFT_1013194</name>
</gene>
<reference evidence="2" key="1">
    <citation type="journal article" date="2021" name="New Phytol.">
        <title>Evolutionary innovations through gain and loss of genes in the ectomycorrhizal Boletales.</title>
        <authorList>
            <person name="Wu G."/>
            <person name="Miyauchi S."/>
            <person name="Morin E."/>
            <person name="Kuo A."/>
            <person name="Drula E."/>
            <person name="Varga T."/>
            <person name="Kohler A."/>
            <person name="Feng B."/>
            <person name="Cao Y."/>
            <person name="Lipzen A."/>
            <person name="Daum C."/>
            <person name="Hundley H."/>
            <person name="Pangilinan J."/>
            <person name="Johnson J."/>
            <person name="Barry K."/>
            <person name="LaButti K."/>
            <person name="Ng V."/>
            <person name="Ahrendt S."/>
            <person name="Min B."/>
            <person name="Choi I.G."/>
            <person name="Park H."/>
            <person name="Plett J.M."/>
            <person name="Magnuson J."/>
            <person name="Spatafora J.W."/>
            <person name="Nagy L.G."/>
            <person name="Henrissat B."/>
            <person name="Grigoriev I.V."/>
            <person name="Yang Z.L."/>
            <person name="Xu J."/>
            <person name="Martin F.M."/>
        </authorList>
    </citation>
    <scope>NUCLEOTIDE SEQUENCE</scope>
    <source>
        <strain evidence="2">KKN 215</strain>
    </source>
</reference>
<protein>
    <submittedName>
        <fullName evidence="2">Uncharacterized protein</fullName>
    </submittedName>
</protein>
<evidence type="ECO:0000313" key="3">
    <source>
        <dbReference type="Proteomes" id="UP000813824"/>
    </source>
</evidence>
<evidence type="ECO:0000313" key="2">
    <source>
        <dbReference type="EMBL" id="KAH8074201.1"/>
    </source>
</evidence>